<evidence type="ECO:0000313" key="1">
    <source>
        <dbReference type="EMBL" id="MBB3210441.1"/>
    </source>
</evidence>
<accession>A0A7W5H9S9</accession>
<dbReference type="AlphaFoldDB" id="A0A7W5H9S9"/>
<sequence length="54" mass="6027">MVAVGSVAWAIERHGNQENRWANKPYVENLDHSAEVASEITSEVEVEIEVDVSM</sequence>
<evidence type="ECO:0000313" key="2">
    <source>
        <dbReference type="Proteomes" id="UP000536179"/>
    </source>
</evidence>
<name>A0A7W5H9S9_9BACT</name>
<proteinExistence type="predicted"/>
<comment type="caution">
    <text evidence="1">The sequence shown here is derived from an EMBL/GenBank/DDBJ whole genome shotgun (WGS) entry which is preliminary data.</text>
</comment>
<dbReference type="Proteomes" id="UP000536179">
    <property type="component" value="Unassembled WGS sequence"/>
</dbReference>
<protein>
    <submittedName>
        <fullName evidence="1">Uncharacterized protein</fullName>
    </submittedName>
</protein>
<gene>
    <name evidence="1" type="ORF">FHS27_006288</name>
</gene>
<organism evidence="1 2">
    <name type="scientific">Aporhodopirellula rubra</name>
    <dbReference type="NCBI Taxonomy" id="980271"/>
    <lineage>
        <taxon>Bacteria</taxon>
        <taxon>Pseudomonadati</taxon>
        <taxon>Planctomycetota</taxon>
        <taxon>Planctomycetia</taxon>
        <taxon>Pirellulales</taxon>
        <taxon>Pirellulaceae</taxon>
        <taxon>Aporhodopirellula</taxon>
    </lineage>
</organism>
<keyword evidence="2" id="KW-1185">Reference proteome</keyword>
<dbReference type="EMBL" id="JACHXU010000037">
    <property type="protein sequence ID" value="MBB3210441.1"/>
    <property type="molecule type" value="Genomic_DNA"/>
</dbReference>
<reference evidence="1 2" key="1">
    <citation type="submission" date="2020-08" db="EMBL/GenBank/DDBJ databases">
        <title>Genomic Encyclopedia of Type Strains, Phase III (KMG-III): the genomes of soil and plant-associated and newly described type strains.</title>
        <authorList>
            <person name="Whitman W."/>
        </authorList>
    </citation>
    <scope>NUCLEOTIDE SEQUENCE [LARGE SCALE GENOMIC DNA]</scope>
    <source>
        <strain evidence="1 2">CECT 8075</strain>
    </source>
</reference>